<dbReference type="RefSeq" id="WP_076433706.1">
    <property type="nucleotide sequence ID" value="NZ_FTNO01000009.1"/>
</dbReference>
<dbReference type="EMBL" id="FTNO01000009">
    <property type="protein sequence ID" value="SIR99805.1"/>
    <property type="molecule type" value="Genomic_DNA"/>
</dbReference>
<gene>
    <name evidence="1" type="ORF">SAMN05421858_5066</name>
</gene>
<protein>
    <submittedName>
        <fullName evidence="1">Uncharacterized protein</fullName>
    </submittedName>
</protein>
<organism evidence="1 2">
    <name type="scientific">Haladaptatus litoreus</name>
    <dbReference type="NCBI Taxonomy" id="553468"/>
    <lineage>
        <taxon>Archaea</taxon>
        <taxon>Methanobacteriati</taxon>
        <taxon>Methanobacteriota</taxon>
        <taxon>Stenosarchaea group</taxon>
        <taxon>Halobacteria</taxon>
        <taxon>Halobacteriales</taxon>
        <taxon>Haladaptataceae</taxon>
        <taxon>Haladaptatus</taxon>
    </lineage>
</organism>
<dbReference type="AlphaFoldDB" id="A0A1N7FHU7"/>
<evidence type="ECO:0000313" key="1">
    <source>
        <dbReference type="EMBL" id="SIR99805.1"/>
    </source>
</evidence>
<reference evidence="2" key="1">
    <citation type="submission" date="2017-01" db="EMBL/GenBank/DDBJ databases">
        <authorList>
            <person name="Varghese N."/>
            <person name="Submissions S."/>
        </authorList>
    </citation>
    <scope>NUCLEOTIDE SEQUENCE [LARGE SCALE GENOMIC DNA]</scope>
    <source>
        <strain evidence="2">CGMCC 1.7737</strain>
    </source>
</reference>
<evidence type="ECO:0000313" key="2">
    <source>
        <dbReference type="Proteomes" id="UP000186914"/>
    </source>
</evidence>
<accession>A0A1N7FHU7</accession>
<dbReference type="Proteomes" id="UP000186914">
    <property type="component" value="Unassembled WGS sequence"/>
</dbReference>
<name>A0A1N7FHU7_9EURY</name>
<keyword evidence="2" id="KW-1185">Reference proteome</keyword>
<sequence length="72" mass="7762">MTENSTNHFSGYEWGMQCGECGDYNNMSGMFAADPIVNGEEVLKSAPPITDDTTIECGNCGHTVTVRIEDVA</sequence>
<proteinExistence type="predicted"/>